<dbReference type="AlphaFoldDB" id="A0A834J2I2"/>
<evidence type="ECO:0000256" key="2">
    <source>
        <dbReference type="ARBA" id="ARBA00022670"/>
    </source>
</evidence>
<dbReference type="InterPro" id="IPR036365">
    <property type="entry name" value="PGBD-like_sf"/>
</dbReference>
<evidence type="ECO:0000256" key="10">
    <source>
        <dbReference type="PIRSR" id="PIRSR001191-1"/>
    </source>
</evidence>
<dbReference type="SMART" id="SM00120">
    <property type="entry name" value="HX"/>
    <property type="match status" value="4"/>
</dbReference>
<feature type="binding site" evidence="12">
    <location>
        <position position="406"/>
    </location>
    <ligand>
        <name>Ca(2+)</name>
        <dbReference type="ChEBI" id="CHEBI:29108"/>
        <label>4</label>
    </ligand>
</feature>
<feature type="signal peptide" evidence="14">
    <location>
        <begin position="1"/>
        <end position="17"/>
    </location>
</feature>
<evidence type="ECO:0000256" key="13">
    <source>
        <dbReference type="PROSITE-ProRule" id="PRU01011"/>
    </source>
</evidence>
<dbReference type="GO" id="GO:0030198">
    <property type="term" value="P:extracellular matrix organization"/>
    <property type="evidence" value="ECO:0007669"/>
    <property type="project" value="TreeGrafter"/>
</dbReference>
<feature type="binding site" description="in inhibited form" evidence="12">
    <location>
        <position position="89"/>
    </location>
    <ligand>
        <name>Zn(2+)</name>
        <dbReference type="ChEBI" id="CHEBI:29105"/>
        <label>2</label>
        <note>catalytic</note>
    </ligand>
</feature>
<sequence length="558" mass="63334">MVLKELVILCCLTTCYTCLPVPGKPVPITKALDFMKKFGYVVDEGGEAEALYTEEGLKSSIMTMQKFGGIEQTGIIDNATLKLITSPRCGVPDIIANNRKKRFALIGGWNKRNITYFISNYSPKLGEEVVANNIQKALDLWGSYGRLTFTRVYNQYADIIVAFATGDHGDGNPFDGPGLILAHAFFPQNSESTGIGGDIHFDNDEDWADIPNHVGNKEGTDFFSVALHELGHSLGLSHSSIESSIMFPYYTAYDPDKPIALDYDDIMGMYHLYISKTVPDDKYNQNSPTEAYYPTTGTESTTRSDHPTYWPTTTNRVTVSYDGDVETVDVHKEHEWQHLTPRTKPSSIGHICNGHFDAVATLRGELFIFKDKYIWRLRERGQILRGYPTKIRDMFPFLPKDVNKIDAAYERGDGNIIFFAGKQFWVSDGTRLLENSPRPLTDYGLPDNLENIDAVQLWGLNHKVYIYKNDRFWRYNETSKTMDQGYPMHMDRWPGVPHNLDAATTWIDGITYFFKDELFWKFDNEWIRASGSSPLPVGPLWLGCKEDPDEIVRLFGSD</sequence>
<dbReference type="CDD" id="cd00094">
    <property type="entry name" value="HX"/>
    <property type="match status" value="1"/>
</dbReference>
<dbReference type="PANTHER" id="PTHR10201:SF169">
    <property type="entry name" value="MATRIX METALLOPROTEINASE-16-LIKE PROTEIN"/>
    <property type="match status" value="1"/>
</dbReference>
<keyword evidence="3 11" id="KW-0479">Metal-binding</keyword>
<organism evidence="16 17">
    <name type="scientific">Rhynchophorus ferrugineus</name>
    <name type="common">Red palm weevil</name>
    <name type="synonym">Curculio ferrugineus</name>
    <dbReference type="NCBI Taxonomy" id="354439"/>
    <lineage>
        <taxon>Eukaryota</taxon>
        <taxon>Metazoa</taxon>
        <taxon>Ecdysozoa</taxon>
        <taxon>Arthropoda</taxon>
        <taxon>Hexapoda</taxon>
        <taxon>Insecta</taxon>
        <taxon>Pterygota</taxon>
        <taxon>Neoptera</taxon>
        <taxon>Endopterygota</taxon>
        <taxon>Coleoptera</taxon>
        <taxon>Polyphaga</taxon>
        <taxon>Cucujiformia</taxon>
        <taxon>Curculionidae</taxon>
        <taxon>Dryophthorinae</taxon>
        <taxon>Rhynchophorus</taxon>
    </lineage>
</organism>
<dbReference type="FunFam" id="2.110.10.10:FF:000018">
    <property type="entry name" value="Matrix metallopeptidase 25b"/>
    <property type="match status" value="1"/>
</dbReference>
<feature type="repeat" description="Hemopexin" evidence="13">
    <location>
        <begin position="353"/>
        <end position="398"/>
    </location>
</feature>
<feature type="binding site" evidence="12">
    <location>
        <position position="198"/>
    </location>
    <ligand>
        <name>Ca(2+)</name>
        <dbReference type="ChEBI" id="CHEBI:29108"/>
        <label>2</label>
    </ligand>
</feature>
<evidence type="ECO:0000256" key="1">
    <source>
        <dbReference type="ARBA" id="ARBA00010370"/>
    </source>
</evidence>
<dbReference type="GO" id="GO:0006508">
    <property type="term" value="P:proteolysis"/>
    <property type="evidence" value="ECO:0007669"/>
    <property type="project" value="UniProtKB-KW"/>
</dbReference>
<evidence type="ECO:0000256" key="14">
    <source>
        <dbReference type="SAM" id="SignalP"/>
    </source>
</evidence>
<dbReference type="GO" id="GO:0005615">
    <property type="term" value="C:extracellular space"/>
    <property type="evidence" value="ECO:0007669"/>
    <property type="project" value="TreeGrafter"/>
</dbReference>
<feature type="binding site" evidence="12">
    <location>
        <position position="183"/>
    </location>
    <ligand>
        <name>Zn(2+)</name>
        <dbReference type="ChEBI" id="CHEBI:29105"/>
        <label>1</label>
    </ligand>
</feature>
<feature type="repeat" description="Hemopexin" evidence="13">
    <location>
        <begin position="402"/>
        <end position="447"/>
    </location>
</feature>
<dbReference type="PANTHER" id="PTHR10201">
    <property type="entry name" value="MATRIX METALLOPROTEINASE"/>
    <property type="match status" value="1"/>
</dbReference>
<evidence type="ECO:0000256" key="3">
    <source>
        <dbReference type="ARBA" id="ARBA00022723"/>
    </source>
</evidence>
<feature type="binding site" evidence="12">
    <location>
        <position position="158"/>
    </location>
    <ligand>
        <name>Ca(2+)</name>
        <dbReference type="ChEBI" id="CHEBI:29108"/>
        <label>2</label>
    </ligand>
</feature>
<dbReference type="InterPro" id="IPR018487">
    <property type="entry name" value="Hemopexin-like_repeat"/>
</dbReference>
<evidence type="ECO:0000256" key="4">
    <source>
        <dbReference type="ARBA" id="ARBA00022729"/>
    </source>
</evidence>
<dbReference type="OrthoDB" id="406838at2759"/>
<dbReference type="InterPro" id="IPR001818">
    <property type="entry name" value="Pept_M10_metallopeptidase"/>
</dbReference>
<feature type="binding site" evidence="12">
    <location>
        <position position="175"/>
    </location>
    <ligand>
        <name>Ca(2+)</name>
        <dbReference type="ChEBI" id="CHEBI:29108"/>
        <label>3</label>
    </ligand>
</feature>
<dbReference type="InterPro" id="IPR021158">
    <property type="entry name" value="Pept_M10A_Zn_BS"/>
</dbReference>
<feature type="domain" description="Peptidase metallopeptidase" evidence="15">
    <location>
        <begin position="105"/>
        <end position="275"/>
    </location>
</feature>
<evidence type="ECO:0000256" key="9">
    <source>
        <dbReference type="ARBA" id="ARBA00023145"/>
    </source>
</evidence>
<comment type="caution">
    <text evidence="16">The sequence shown here is derived from an EMBL/GenBank/DDBJ whole genome shotgun (WGS) entry which is preliminary data.</text>
</comment>
<dbReference type="Gene3D" id="3.40.390.10">
    <property type="entry name" value="Collagenase (Catalytic Domain)"/>
    <property type="match status" value="1"/>
</dbReference>
<gene>
    <name evidence="16" type="ORF">GWI33_006061</name>
</gene>
<dbReference type="SUPFAM" id="SSF47090">
    <property type="entry name" value="PGBD-like"/>
    <property type="match status" value="1"/>
</dbReference>
<dbReference type="Pfam" id="PF00045">
    <property type="entry name" value="Hemopexin"/>
    <property type="match status" value="4"/>
</dbReference>
<evidence type="ECO:0000313" key="17">
    <source>
        <dbReference type="Proteomes" id="UP000625711"/>
    </source>
</evidence>
<feature type="binding site" evidence="12">
    <location>
        <position position="168"/>
    </location>
    <ligand>
        <name>Zn(2+)</name>
        <dbReference type="ChEBI" id="CHEBI:29105"/>
        <label>1</label>
    </ligand>
</feature>
<proteinExistence type="inferred from homology"/>
<keyword evidence="7 11" id="KW-0862">Zinc</keyword>
<evidence type="ECO:0000256" key="11">
    <source>
        <dbReference type="PIRSR" id="PIRSR001191-2"/>
    </source>
</evidence>
<dbReference type="InterPro" id="IPR024079">
    <property type="entry name" value="MetalloPept_cat_dom_sf"/>
</dbReference>
<dbReference type="InterPro" id="IPR006026">
    <property type="entry name" value="Peptidase_Metallo"/>
</dbReference>
<keyword evidence="12" id="KW-0106">Calcium</keyword>
<keyword evidence="9" id="KW-0865">Zymogen</keyword>
<comment type="cofactor">
    <cofactor evidence="12">
        <name>Zn(2+)</name>
        <dbReference type="ChEBI" id="CHEBI:29105"/>
    </cofactor>
    <text evidence="12">Binds 2 Zn(2+) ions per subunit.</text>
</comment>
<feature type="binding site" evidence="11">
    <location>
        <position position="238"/>
    </location>
    <ligand>
        <name>Zn(2+)</name>
        <dbReference type="ChEBI" id="CHEBI:29105"/>
        <label>2</label>
        <note>catalytic</note>
    </ligand>
</feature>
<dbReference type="PIRSF" id="PIRSF001191">
    <property type="entry name" value="Peptidase_M10A_matrix"/>
    <property type="match status" value="1"/>
</dbReference>
<feature type="binding site" evidence="11">
    <location>
        <position position="228"/>
    </location>
    <ligand>
        <name>Zn(2+)</name>
        <dbReference type="ChEBI" id="CHEBI:29105"/>
        <label>2</label>
        <note>catalytic</note>
    </ligand>
</feature>
<feature type="repeat" description="Hemopexin" evidence="13">
    <location>
        <begin position="449"/>
        <end position="496"/>
    </location>
</feature>
<dbReference type="GO" id="GO:0030574">
    <property type="term" value="P:collagen catabolic process"/>
    <property type="evidence" value="ECO:0007669"/>
    <property type="project" value="TreeGrafter"/>
</dbReference>
<keyword evidence="2" id="KW-0645">Protease</keyword>
<dbReference type="SUPFAM" id="SSF50923">
    <property type="entry name" value="Hemopexin-like domain"/>
    <property type="match status" value="1"/>
</dbReference>
<dbReference type="InterPro" id="IPR033739">
    <property type="entry name" value="M10A_MMP"/>
</dbReference>
<feature type="binding site" evidence="12">
    <location>
        <position position="205"/>
    </location>
    <ligand>
        <name>Ca(2+)</name>
        <dbReference type="ChEBI" id="CHEBI:29108"/>
        <label>3</label>
    </ligand>
</feature>
<keyword evidence="4 14" id="KW-0732">Signal</keyword>
<dbReference type="PRINTS" id="PR00138">
    <property type="entry name" value="MATRIXIN"/>
</dbReference>
<evidence type="ECO:0000256" key="5">
    <source>
        <dbReference type="ARBA" id="ARBA00022737"/>
    </source>
</evidence>
<feature type="binding site" evidence="12">
    <location>
        <position position="196"/>
    </location>
    <ligand>
        <name>Ca(2+)</name>
        <dbReference type="ChEBI" id="CHEBI:29108"/>
        <label>2</label>
    </ligand>
</feature>
<evidence type="ECO:0000256" key="12">
    <source>
        <dbReference type="PIRSR" id="PIRSR621190-2"/>
    </source>
</evidence>
<dbReference type="Pfam" id="PF00413">
    <property type="entry name" value="Peptidase_M10"/>
    <property type="match status" value="1"/>
</dbReference>
<feature type="chain" id="PRO_5032527528" description="Peptidase metallopeptidase domain-containing protein" evidence="14">
    <location>
        <begin position="18"/>
        <end position="558"/>
    </location>
</feature>
<name>A0A834J2I2_RHYFE</name>
<dbReference type="GO" id="GO:0031012">
    <property type="term" value="C:extracellular matrix"/>
    <property type="evidence" value="ECO:0007669"/>
    <property type="project" value="InterPro"/>
</dbReference>
<dbReference type="CDD" id="cd04278">
    <property type="entry name" value="ZnMc_MMP"/>
    <property type="match status" value="1"/>
</dbReference>
<comment type="cofactor">
    <cofactor evidence="12">
        <name>Ca(2+)</name>
        <dbReference type="ChEBI" id="CHEBI:29108"/>
    </cofactor>
    <text evidence="12">Can bind about 5 Ca(2+) ions per subunit.</text>
</comment>
<feature type="binding site" evidence="12">
    <location>
        <position position="170"/>
    </location>
    <ligand>
        <name>Zn(2+)</name>
        <dbReference type="ChEBI" id="CHEBI:29105"/>
        <label>1</label>
    </ligand>
</feature>
<dbReference type="Gene3D" id="2.110.10.10">
    <property type="entry name" value="Hemopexin-like domain"/>
    <property type="match status" value="1"/>
</dbReference>
<dbReference type="EMBL" id="JAACXV010000029">
    <property type="protein sequence ID" value="KAF7286332.1"/>
    <property type="molecule type" value="Genomic_DNA"/>
</dbReference>
<feature type="binding site" evidence="12">
    <location>
        <position position="200"/>
    </location>
    <ligand>
        <name>Zn(2+)</name>
        <dbReference type="ChEBI" id="CHEBI:29105"/>
        <label>1</label>
    </ligand>
</feature>
<dbReference type="SMART" id="SM00235">
    <property type="entry name" value="ZnMc"/>
    <property type="match status" value="1"/>
</dbReference>
<feature type="binding site" evidence="12">
    <location>
        <position position="501"/>
    </location>
    <ligand>
        <name>Ca(2+)</name>
        <dbReference type="ChEBI" id="CHEBI:29108"/>
        <label>4</label>
    </ligand>
</feature>
<feature type="binding site" evidence="12">
    <location>
        <position position="357"/>
    </location>
    <ligand>
        <name>Ca(2+)</name>
        <dbReference type="ChEBI" id="CHEBI:29108"/>
        <label>4</label>
    </ligand>
</feature>
<keyword evidence="17" id="KW-1185">Reference proteome</keyword>
<accession>A0A834J2I2</accession>
<dbReference type="FunFam" id="3.40.390.10:FF:000068">
    <property type="entry name" value="Predicted protein"/>
    <property type="match status" value="1"/>
</dbReference>
<dbReference type="InterPro" id="IPR000585">
    <property type="entry name" value="Hemopexin-like_dom"/>
</dbReference>
<evidence type="ECO:0000256" key="6">
    <source>
        <dbReference type="ARBA" id="ARBA00022801"/>
    </source>
</evidence>
<evidence type="ECO:0000256" key="8">
    <source>
        <dbReference type="ARBA" id="ARBA00023049"/>
    </source>
</evidence>
<keyword evidence="8" id="KW-0482">Metalloprotease</keyword>
<dbReference type="GO" id="GO:0008270">
    <property type="term" value="F:zinc ion binding"/>
    <property type="evidence" value="ECO:0007669"/>
    <property type="project" value="InterPro"/>
</dbReference>
<reference evidence="16" key="1">
    <citation type="submission" date="2020-08" db="EMBL/GenBank/DDBJ databases">
        <title>Genome sequencing and assembly of the red palm weevil Rhynchophorus ferrugineus.</title>
        <authorList>
            <person name="Dias G.B."/>
            <person name="Bergman C.M."/>
            <person name="Manee M."/>
        </authorList>
    </citation>
    <scope>NUCLEOTIDE SEQUENCE</scope>
    <source>
        <strain evidence="16">AA-2017</strain>
        <tissue evidence="16">Whole larva</tissue>
    </source>
</reference>
<dbReference type="InterPro" id="IPR021190">
    <property type="entry name" value="Pept_M10A"/>
</dbReference>
<keyword evidence="5" id="KW-0677">Repeat</keyword>
<feature type="binding site" evidence="11">
    <location>
        <position position="232"/>
    </location>
    <ligand>
        <name>Zn(2+)</name>
        <dbReference type="ChEBI" id="CHEBI:29105"/>
        <label>2</label>
        <note>catalytic</note>
    </ligand>
</feature>
<evidence type="ECO:0000313" key="16">
    <source>
        <dbReference type="EMBL" id="KAF7286332.1"/>
    </source>
</evidence>
<feature type="binding site" evidence="12">
    <location>
        <position position="176"/>
    </location>
    <ligand>
        <name>Ca(2+)</name>
        <dbReference type="ChEBI" id="CHEBI:29108"/>
        <label>3</label>
    </ligand>
</feature>
<dbReference type="PROSITE" id="PS00546">
    <property type="entry name" value="CYSTEINE_SWITCH"/>
    <property type="match status" value="1"/>
</dbReference>
<comment type="similarity">
    <text evidence="1">Belongs to the peptidase M10A family.</text>
</comment>
<feature type="binding site" evidence="12">
    <location>
        <position position="205"/>
    </location>
    <ligand>
        <name>Ca(2+)</name>
        <dbReference type="ChEBI" id="CHEBI:29108"/>
        <label>1</label>
    </ligand>
</feature>
<dbReference type="InterPro" id="IPR036375">
    <property type="entry name" value="Hemopexin-like_dom_sf"/>
</dbReference>
<keyword evidence="6" id="KW-0378">Hydrolase</keyword>
<feature type="active site" evidence="10">
    <location>
        <position position="229"/>
    </location>
</feature>
<feature type="binding site" evidence="12">
    <location>
        <position position="246"/>
    </location>
    <ligand>
        <name>Zn(2+)</name>
        <dbReference type="ChEBI" id="CHEBI:29105"/>
        <label>2</label>
        <note>catalytic</note>
    </ligand>
</feature>
<dbReference type="GO" id="GO:0004222">
    <property type="term" value="F:metalloendopeptidase activity"/>
    <property type="evidence" value="ECO:0007669"/>
    <property type="project" value="InterPro"/>
</dbReference>
<evidence type="ECO:0000256" key="7">
    <source>
        <dbReference type="ARBA" id="ARBA00022833"/>
    </source>
</evidence>
<dbReference type="Proteomes" id="UP000625711">
    <property type="component" value="Unassembled WGS sequence"/>
</dbReference>
<feature type="binding site" evidence="12">
    <location>
        <position position="202"/>
    </location>
    <ligand>
        <name>Ca(2+)</name>
        <dbReference type="ChEBI" id="CHEBI:29108"/>
        <label>3</label>
    </ligand>
</feature>
<dbReference type="PROSITE" id="PS51642">
    <property type="entry name" value="HEMOPEXIN_2"/>
    <property type="match status" value="4"/>
</dbReference>
<dbReference type="SUPFAM" id="SSF55486">
    <property type="entry name" value="Metalloproteases ('zincins'), catalytic domain"/>
    <property type="match status" value="1"/>
</dbReference>
<feature type="repeat" description="Hemopexin" evidence="13">
    <location>
        <begin position="497"/>
        <end position="544"/>
    </location>
</feature>
<protein>
    <recommendedName>
        <fullName evidence="15">Peptidase metallopeptidase domain-containing protein</fullName>
    </recommendedName>
</protein>
<feature type="binding site" evidence="12">
    <location>
        <position position="408"/>
    </location>
    <ligand>
        <name>Ca(2+)</name>
        <dbReference type="ChEBI" id="CHEBI:29108"/>
        <label>5</label>
    </ligand>
</feature>
<evidence type="ECO:0000259" key="15">
    <source>
        <dbReference type="SMART" id="SM00235"/>
    </source>
</evidence>